<dbReference type="Proteomes" id="UP000025227">
    <property type="component" value="Unplaced"/>
</dbReference>
<feature type="compositionally biased region" description="Polar residues" evidence="1">
    <location>
        <begin position="455"/>
        <end position="469"/>
    </location>
</feature>
<sequence>SILATSGYIVSMSEIQTTDDTELKPEREPNSTVTEAPDHSKDHVPVNGHGFKQSRRYYFERRPRTTRGSGVRPERCATQGVSRDEKKVGRVAGDSGRDDGNPAVPRRRIYTRRRTSDSNAPVQKGCNVITPEVAEPDRKEVEGDRPQKSNFRSRTRKTTRGDRRSKESQKERVTEIESNNRISKSEGGERRESRELDLQWISRHLKLLVKKKDVSPTVESGEGRAATAGVPDSVIPSASSLGFADNRCADGSSNTENKGGEHDEHVIVGSQSSQLSVPNGSTRPVHSHNDISMQQSENKSSFQHRRHRPRWLRQSIQFPPVVVSDCESRTENFSYREKRFTGTQYHPYNTGNCANGKWNTIEWNSKGTWSKESHGQQGGSRRFRSFTYNQILDYKMPASFSTQFSRPYMTELHHSEKETSKGNHYRRRNRRQNNHVKAATQARGPFVKSADFNKTLGTSANSESEQNVSGEGEGMPLLSSVPTESTSPCKYSEAVPDDLPNTDGEVSASTDIVQEEVKLDNKREPPDENTSSKTIGSHSFDALSQEVVQLEEAAEKYDIENLCDSVIRDLGEIVDYRTNRLLRVMLDFLHPDARSLTDNIGISCQDFYNLCSRISKVEFNAIREIGTSDVDGVLLQRLYEELGNICRSILVPLFAQKAYLADNIIDFTRMDLDIIEIENFDPHKELALVFAIADDFRKVPELKGKDVCGWLDKCETMKGMFDAFIADDKQKLKQLGVTDTAETIAEKIELGIEIPDQDITTMLRESMNSDFGEYTWLVERYPQLIRTPEHFDCIMESIPLMQKCLDIRPLRRTLEIIPKLLRGLNPDECDSCVAQHLNRHEPVGVAKSWVHLLRNFDSTNQLVMELTTQFLFRSAKYGAEEFLGALLDNIPVDSKVEAIKCIDLLPPCLRKILLSESSDKRSLYDATKLMTKEMPATRFKKEAVFLISNLCEYSSLSPSKFLSIVFFPMMSTPAKAKAALAISSLVKHRKFKKEVREGSVISPSDLLTFALEQYEPPLTTAGRSRYTFIESMFSAVRELLSDDTRLVVDMNEIFGKFQNITWYQKLVISTLFCDGIGPVSIEYPWKGGGNVVKSLQTLRQLPLILTSWPGDNSRLFENFIKDNFESDDADLLSQVMLLSLERNEDRVKEDVHVFANSIYGISHVSCNWEEMLIESEKKSESKDSEDPMSKPIIKGFKDHELDLEKESAENPDATDIIRQLMISGEVPEVMNRLSEDSETAFAAFDTSSLDVIEDADLLAVRSCLSHLLDEVAGIEESDASSNTLSDKHCRSYSSDANGSSQKSDEKLNEQEKEAAAQKVELRSQQYGGADSRKKEQSEYEDWNTEDLLDQKAEKHQFLQDLRTFTWALDTLEKWSDCPTSVRKKVLLMAANCHCDLVRARASKIERDTSRN</sequence>
<dbReference type="WBParaSite" id="HCON_00159490-00001">
    <property type="protein sequence ID" value="HCON_00159490-00001"/>
    <property type="gene ID" value="HCON_00159490"/>
</dbReference>
<feature type="compositionally biased region" description="Basic and acidic residues" evidence="1">
    <location>
        <begin position="159"/>
        <end position="175"/>
    </location>
</feature>
<feature type="compositionally biased region" description="Polar residues" evidence="1">
    <location>
        <begin position="271"/>
        <end position="301"/>
    </location>
</feature>
<feature type="compositionally biased region" description="Basic and acidic residues" evidence="1">
    <location>
        <begin position="135"/>
        <end position="147"/>
    </location>
</feature>
<organism evidence="2 3">
    <name type="scientific">Haemonchus contortus</name>
    <name type="common">Barber pole worm</name>
    <dbReference type="NCBI Taxonomy" id="6289"/>
    <lineage>
        <taxon>Eukaryota</taxon>
        <taxon>Metazoa</taxon>
        <taxon>Ecdysozoa</taxon>
        <taxon>Nematoda</taxon>
        <taxon>Chromadorea</taxon>
        <taxon>Rhabditida</taxon>
        <taxon>Rhabditina</taxon>
        <taxon>Rhabditomorpha</taxon>
        <taxon>Strongyloidea</taxon>
        <taxon>Trichostrongylidae</taxon>
        <taxon>Haemonchus</taxon>
    </lineage>
</organism>
<feature type="region of interest" description="Disordered" evidence="1">
    <location>
        <begin position="212"/>
        <end position="233"/>
    </location>
</feature>
<protein>
    <submittedName>
        <fullName evidence="3">ULP_PROTEASE domain-containing protein</fullName>
    </submittedName>
</protein>
<name>A0A7I4Z0W7_HAECO</name>
<feature type="region of interest" description="Disordered" evidence="1">
    <location>
        <begin position="413"/>
        <end position="536"/>
    </location>
</feature>
<feature type="region of interest" description="Disordered" evidence="1">
    <location>
        <begin position="1"/>
        <end position="194"/>
    </location>
</feature>
<feature type="region of interest" description="Disordered" evidence="1">
    <location>
        <begin position="1276"/>
        <end position="1315"/>
    </location>
</feature>
<feature type="compositionally biased region" description="Basic residues" evidence="1">
    <location>
        <begin position="423"/>
        <end position="434"/>
    </location>
</feature>
<feature type="compositionally biased region" description="Polar residues" evidence="1">
    <location>
        <begin position="1291"/>
        <end position="1301"/>
    </location>
</feature>
<keyword evidence="2" id="KW-1185">Reference proteome</keyword>
<feature type="compositionally biased region" description="Polar residues" evidence="1">
    <location>
        <begin position="480"/>
        <end position="489"/>
    </location>
</feature>
<feature type="compositionally biased region" description="Basic and acidic residues" evidence="1">
    <location>
        <begin position="183"/>
        <end position="194"/>
    </location>
</feature>
<evidence type="ECO:0000313" key="3">
    <source>
        <dbReference type="WBParaSite" id="HCON_00159490-00001"/>
    </source>
</evidence>
<accession>A0A7I4Z0W7</accession>
<reference evidence="3" key="1">
    <citation type="submission" date="2020-12" db="UniProtKB">
        <authorList>
            <consortium name="WormBaseParasite"/>
        </authorList>
    </citation>
    <scope>IDENTIFICATION</scope>
    <source>
        <strain evidence="3">MHco3</strain>
    </source>
</reference>
<feature type="compositionally biased region" description="Basic and acidic residues" evidence="1">
    <location>
        <begin position="1302"/>
        <end position="1315"/>
    </location>
</feature>
<evidence type="ECO:0000256" key="1">
    <source>
        <dbReference type="SAM" id="MobiDB-lite"/>
    </source>
</evidence>
<dbReference type="OMA" id="YEDWNTE"/>
<feature type="compositionally biased region" description="Basic and acidic residues" evidence="1">
    <location>
        <begin position="515"/>
        <end position="526"/>
    </location>
</feature>
<feature type="region of interest" description="Disordered" evidence="1">
    <location>
        <begin position="271"/>
        <end position="307"/>
    </location>
</feature>
<proteinExistence type="predicted"/>
<evidence type="ECO:0000313" key="2">
    <source>
        <dbReference type="Proteomes" id="UP000025227"/>
    </source>
</evidence>
<dbReference type="OrthoDB" id="5874622at2759"/>